<comment type="caution">
    <text evidence="1">The sequence shown here is derived from an EMBL/GenBank/DDBJ whole genome shotgun (WGS) entry which is preliminary data.</text>
</comment>
<reference evidence="1 2" key="1">
    <citation type="submission" date="2015-02" db="EMBL/GenBank/DDBJ databases">
        <title>Draft genome of a novel marine cyanobacterium (Chroococcales) isolated from South Atlantic Ocean.</title>
        <authorList>
            <person name="Rigonato J."/>
            <person name="Alvarenga D.O."/>
            <person name="Branco L.H."/>
            <person name="Varani A.M."/>
            <person name="Brandini F.P."/>
            <person name="Fiore M.F."/>
        </authorList>
    </citation>
    <scope>NUCLEOTIDE SEQUENCE [LARGE SCALE GENOMIC DNA]</scope>
    <source>
        <strain evidence="1 2">CENA595</strain>
    </source>
</reference>
<accession>A0A0D8ZNZ6</accession>
<dbReference type="REBASE" id="113173">
    <property type="entry name" value="Ccy595ORF19510P"/>
</dbReference>
<dbReference type="RefSeq" id="WP_045056367.1">
    <property type="nucleotide sequence ID" value="NZ_CAWMDP010000019.1"/>
</dbReference>
<dbReference type="OrthoDB" id="490757at2"/>
<name>A0A0D8ZNZ6_9CYAN</name>
<dbReference type="EMBL" id="JYON01000026">
    <property type="protein sequence ID" value="KJH70184.1"/>
    <property type="molecule type" value="Genomic_DNA"/>
</dbReference>
<protein>
    <submittedName>
        <fullName evidence="1">Uncharacterized protein</fullName>
    </submittedName>
</protein>
<evidence type="ECO:0000313" key="2">
    <source>
        <dbReference type="Proteomes" id="UP000032452"/>
    </source>
</evidence>
<dbReference type="Proteomes" id="UP000032452">
    <property type="component" value="Unassembled WGS sequence"/>
</dbReference>
<dbReference type="PATRIC" id="fig|1618023.3.peg.1914"/>
<dbReference type="AlphaFoldDB" id="A0A0D8ZNZ6"/>
<proteinExistence type="predicted"/>
<gene>
    <name evidence="1" type="ORF">UH38_19515</name>
</gene>
<sequence>MNILNFRGFIRDVVYAPVLIPNLTTYDFNNFNINQSKPFGIISLDSLQNNLAFSQWKSPKRTRTYPFARIYNTYHLNSKKVTIIPIIKDEGADGDNDRLNFITMSWMNLLNVYIILAWYERADRVTDSNINKIKNQKFSNEYINQKLLEISHYQLTALHWNTTHFEKDFETVYLNAVNSYKNISSTQNVKLHPYSKHIEVLNSFKRDGKFSIQSFKESTLDRSLAAARRESTTKHKLEYLSDGYKGVFSISNYLGGMYHLTSDEVYQQGTIFIIQESKNSSSRQMPSEDDIKDGLFKLILFSNLEYLYLDDNPVEFTTRLKLTGKVNGSLHFPNETTAIEEFCHINSFKKNQIKIVQSLNLETKQNSKLNVLITSNV</sequence>
<keyword evidence="2" id="KW-1185">Reference proteome</keyword>
<organism evidence="1 2">
    <name type="scientific">Aliterella atlantica CENA595</name>
    <dbReference type="NCBI Taxonomy" id="1618023"/>
    <lineage>
        <taxon>Bacteria</taxon>
        <taxon>Bacillati</taxon>
        <taxon>Cyanobacteriota</taxon>
        <taxon>Cyanophyceae</taxon>
        <taxon>Chroococcidiopsidales</taxon>
        <taxon>Aliterellaceae</taxon>
        <taxon>Aliterella</taxon>
    </lineage>
</organism>
<evidence type="ECO:0000313" key="1">
    <source>
        <dbReference type="EMBL" id="KJH70184.1"/>
    </source>
</evidence>